<evidence type="ECO:0000313" key="4">
    <source>
        <dbReference type="EMBL" id="KAE9272423.1"/>
    </source>
</evidence>
<name>A0A6A4BJ01_9STRA</name>
<dbReference type="SMART" id="SM00220">
    <property type="entry name" value="S_TKc"/>
    <property type="match status" value="1"/>
</dbReference>
<protein>
    <recommendedName>
        <fullName evidence="3">Protein kinase domain-containing protein</fullName>
    </recommendedName>
</protein>
<dbReference type="AlphaFoldDB" id="A0A6A4BJ01"/>
<organism evidence="4 5">
    <name type="scientific">Phytophthora fragariae</name>
    <dbReference type="NCBI Taxonomy" id="53985"/>
    <lineage>
        <taxon>Eukaryota</taxon>
        <taxon>Sar</taxon>
        <taxon>Stramenopiles</taxon>
        <taxon>Oomycota</taxon>
        <taxon>Peronosporomycetes</taxon>
        <taxon>Peronosporales</taxon>
        <taxon>Peronosporaceae</taxon>
        <taxon>Phytophthora</taxon>
    </lineage>
</organism>
<dbReference type="InterPro" id="IPR008271">
    <property type="entry name" value="Ser/Thr_kinase_AS"/>
</dbReference>
<dbReference type="CDD" id="cd13999">
    <property type="entry name" value="STKc_MAP3K-like"/>
    <property type="match status" value="1"/>
</dbReference>
<proteinExistence type="predicted"/>
<evidence type="ECO:0000256" key="2">
    <source>
        <dbReference type="SAM" id="Phobius"/>
    </source>
</evidence>
<reference evidence="4 5" key="1">
    <citation type="submission" date="2018-08" db="EMBL/GenBank/DDBJ databases">
        <title>Genomic investigation of the strawberry pathogen Phytophthora fragariae indicates pathogenicity is determined by transcriptional variation in three key races.</title>
        <authorList>
            <person name="Adams T.M."/>
            <person name="Armitage A.D."/>
            <person name="Sobczyk M.K."/>
            <person name="Bates H.J."/>
            <person name="Dunwell J.M."/>
            <person name="Nellist C.F."/>
            <person name="Harrison R.J."/>
        </authorList>
    </citation>
    <scope>NUCLEOTIDE SEQUENCE [LARGE SCALE GENOMIC DNA]</scope>
    <source>
        <strain evidence="4 5">A4</strain>
    </source>
</reference>
<dbReference type="Pfam" id="PF00069">
    <property type="entry name" value="Pkinase"/>
    <property type="match status" value="1"/>
</dbReference>
<evidence type="ECO:0000256" key="1">
    <source>
        <dbReference type="SAM" id="MobiDB-lite"/>
    </source>
</evidence>
<dbReference type="PROSITE" id="PS00108">
    <property type="entry name" value="PROTEIN_KINASE_ST"/>
    <property type="match status" value="1"/>
</dbReference>
<keyword evidence="2" id="KW-0472">Membrane</keyword>
<dbReference type="Gene3D" id="1.10.510.10">
    <property type="entry name" value="Transferase(Phosphotransferase) domain 1"/>
    <property type="match status" value="1"/>
</dbReference>
<dbReference type="GO" id="GO:0005524">
    <property type="term" value="F:ATP binding"/>
    <property type="evidence" value="ECO:0007669"/>
    <property type="project" value="InterPro"/>
</dbReference>
<dbReference type="PANTHER" id="PTHR44329:SF214">
    <property type="entry name" value="PROTEIN KINASE DOMAIN-CONTAINING PROTEIN"/>
    <property type="match status" value="1"/>
</dbReference>
<feature type="transmembrane region" description="Helical" evidence="2">
    <location>
        <begin position="247"/>
        <end position="273"/>
    </location>
</feature>
<dbReference type="GO" id="GO:0004674">
    <property type="term" value="F:protein serine/threonine kinase activity"/>
    <property type="evidence" value="ECO:0007669"/>
    <property type="project" value="TreeGrafter"/>
</dbReference>
<dbReference type="InterPro" id="IPR051681">
    <property type="entry name" value="Ser/Thr_Kinases-Pseudokinases"/>
</dbReference>
<feature type="region of interest" description="Disordered" evidence="1">
    <location>
        <begin position="278"/>
        <end position="305"/>
    </location>
</feature>
<dbReference type="PANTHER" id="PTHR44329">
    <property type="entry name" value="SERINE/THREONINE-PROTEIN KINASE TNNI3K-RELATED"/>
    <property type="match status" value="1"/>
</dbReference>
<feature type="domain" description="Protein kinase" evidence="3">
    <location>
        <begin position="328"/>
        <end position="598"/>
    </location>
</feature>
<keyword evidence="2" id="KW-1133">Transmembrane helix</keyword>
<dbReference type="PROSITE" id="PS50011">
    <property type="entry name" value="PROTEIN_KINASE_DOM"/>
    <property type="match status" value="1"/>
</dbReference>
<dbReference type="EMBL" id="QXGE01003987">
    <property type="protein sequence ID" value="KAE9272423.1"/>
    <property type="molecule type" value="Genomic_DNA"/>
</dbReference>
<dbReference type="InterPro" id="IPR000719">
    <property type="entry name" value="Prot_kinase_dom"/>
</dbReference>
<sequence>MSYQYWSTYDGSSCSGVPSGVFVVKQTSCASQVQTSCVPKKDANGDLIGYVKQSCGADDLAGLSELFDGEPYLAVRYFDDIKCSIYGNTAAYRANGKCAALFANQGFYIPVRSAIIGVTNTGLALAVNAGNTTDSLNCPGTADSGYRVYRVSSEANQTHQCTTFEDDVVGGFRFYSTVPASDGSGSGFGTSTSTASGSAIVNSGSTLVSSAGASGSSSINSGLSTSEDVSSSSGSSQSSSSSGGSGVAVGVIVGVAGSVAVVLVAIIAIVCCMRRRSKRNGNSDTRPHREPFINTRTDGTAESDPSMLASGLWNEDAIIAARVPRDKVKVQDLIARGGFGEVYRGTYNREAVAIKVLFPEERSDLKKVNVFLAEAKLMAGLSHAHIVRFVGVSWDSLNDLCMLTELMQGGDLRSLLKSYDARGHPQGFDSDKIRIAYDVAQALMYLHSLSPVVIHRDLKSKNVLLTNDLTAKLTDFGVSRERQENTMTAGVGTLLWMAPEVMMAERYSEVADIFSFGVLLSELDLQTLPYSHARVDAVTGKKMPDAVILQKVASGDVQVTFSSGCLSSVAQLAQECVSLEPSARPSAPMVVYRLQTIMKESIRM</sequence>
<dbReference type="SUPFAM" id="SSF56112">
    <property type="entry name" value="Protein kinase-like (PK-like)"/>
    <property type="match status" value="1"/>
</dbReference>
<evidence type="ECO:0000313" key="5">
    <source>
        <dbReference type="Proteomes" id="UP000437068"/>
    </source>
</evidence>
<accession>A0A6A4BJ01</accession>
<gene>
    <name evidence="4" type="ORF">PF001_g27948</name>
</gene>
<dbReference type="Gene3D" id="3.30.200.20">
    <property type="entry name" value="Phosphorylase Kinase, domain 1"/>
    <property type="match status" value="1"/>
</dbReference>
<dbReference type="Proteomes" id="UP000437068">
    <property type="component" value="Unassembled WGS sequence"/>
</dbReference>
<keyword evidence="2" id="KW-0812">Transmembrane</keyword>
<dbReference type="InterPro" id="IPR011009">
    <property type="entry name" value="Kinase-like_dom_sf"/>
</dbReference>
<feature type="region of interest" description="Disordered" evidence="1">
    <location>
        <begin position="214"/>
        <end position="244"/>
    </location>
</feature>
<comment type="caution">
    <text evidence="4">The sequence shown here is derived from an EMBL/GenBank/DDBJ whole genome shotgun (WGS) entry which is preliminary data.</text>
</comment>
<evidence type="ECO:0000259" key="3">
    <source>
        <dbReference type="PROSITE" id="PS50011"/>
    </source>
</evidence>